<sequence length="437" mass="48671">MRKRLSILALIALTLLGSLYAGGTQEGASDGSIEYVSMWNAGEPQAIFMETMAKQFEEETGIKVDITFAGRDVLTKIRSRLLMQDAPDLIDQDFSELSGALLKDDNVLVEPLNDFLYKTEGPEGQKQMMDLFDEHLVKLYAKDDSIYFFPYEFITSGFFYDKTLFAEHGLASPENWKEFIDINQQLTSAGVPALALDGNISFYNAYYYYWALTRVMGPGHLKDAAADASGKVWDDPGYLSAARMVYELSAGGKNFFQPGYAGSNYPAAQADWALNKSGSILCGTWIPSETKEQQVDGFEVGFYPFPEVSGGKGSSADVEAYLIGFAIPTGAKNIEGAKAFMKYISRKENAEKLAHDTINIAARRDASYPDLLTEVKPVVEHAENFHVSYDGAMQLYPEWFANVFYPADNDLVFGKITPEAFIARMKSETARYWESKK</sequence>
<comment type="similarity">
    <text evidence="2">Belongs to the bacterial solute-binding protein 1 family.</text>
</comment>
<evidence type="ECO:0000256" key="2">
    <source>
        <dbReference type="ARBA" id="ARBA00008520"/>
    </source>
</evidence>
<dbReference type="EMBL" id="CP002116">
    <property type="protein sequence ID" value="ADK80876.1"/>
    <property type="molecule type" value="Genomic_DNA"/>
</dbReference>
<dbReference type="GO" id="GO:0042597">
    <property type="term" value="C:periplasmic space"/>
    <property type="evidence" value="ECO:0007669"/>
    <property type="project" value="UniProtKB-SubCell"/>
</dbReference>
<protein>
    <submittedName>
        <fullName evidence="9">Extracellular solute-binding protein family 1</fullName>
    </submittedName>
</protein>
<dbReference type="OrthoDB" id="367242at2"/>
<feature type="chain" id="PRO_5003150402" evidence="8">
    <location>
        <begin position="22"/>
        <end position="437"/>
    </location>
</feature>
<dbReference type="HOGENOM" id="CLU_031285_12_2_12"/>
<dbReference type="AlphaFoldDB" id="E1R156"/>
<dbReference type="KEGG" id="ssm:Spirs_1750"/>
<dbReference type="PANTHER" id="PTHR43649:SF33">
    <property type="entry name" value="POLYGALACTURONAN_RHAMNOGALACTURONAN-BINDING PROTEIN YTCQ"/>
    <property type="match status" value="1"/>
</dbReference>
<keyword evidence="7" id="KW-0449">Lipoprotein</keyword>
<dbReference type="InterPro" id="IPR050490">
    <property type="entry name" value="Bact_solute-bd_prot1"/>
</dbReference>
<keyword evidence="3" id="KW-1003">Cell membrane</keyword>
<keyword evidence="5" id="KW-0472">Membrane</keyword>
<evidence type="ECO:0000313" key="9">
    <source>
        <dbReference type="EMBL" id="ADK80876.1"/>
    </source>
</evidence>
<organism evidence="9 10">
    <name type="scientific">Sediminispirochaeta smaragdinae (strain DSM 11293 / JCM 15392 / SEBR 4228)</name>
    <name type="common">Spirochaeta smaragdinae</name>
    <dbReference type="NCBI Taxonomy" id="573413"/>
    <lineage>
        <taxon>Bacteria</taxon>
        <taxon>Pseudomonadati</taxon>
        <taxon>Spirochaetota</taxon>
        <taxon>Spirochaetia</taxon>
        <taxon>Spirochaetales</taxon>
        <taxon>Spirochaetaceae</taxon>
        <taxon>Sediminispirochaeta</taxon>
    </lineage>
</organism>
<dbReference type="Gene3D" id="3.40.190.10">
    <property type="entry name" value="Periplasmic binding protein-like II"/>
    <property type="match status" value="2"/>
</dbReference>
<evidence type="ECO:0000313" key="10">
    <source>
        <dbReference type="Proteomes" id="UP000002318"/>
    </source>
</evidence>
<dbReference type="Pfam" id="PF01547">
    <property type="entry name" value="SBP_bac_1"/>
    <property type="match status" value="1"/>
</dbReference>
<reference evidence="9 10" key="1">
    <citation type="journal article" date="2010" name="Stand. Genomic Sci.">
        <title>Complete genome sequence of Spirochaeta smaragdinae type strain (SEBR 4228).</title>
        <authorList>
            <person name="Mavromatis K."/>
            <person name="Yasawong M."/>
            <person name="Chertkov O."/>
            <person name="Lapidus A."/>
            <person name="Lucas S."/>
            <person name="Nolan M."/>
            <person name="Del Rio T.G."/>
            <person name="Tice H."/>
            <person name="Cheng J.F."/>
            <person name="Pitluck S."/>
            <person name="Liolios K."/>
            <person name="Ivanova N."/>
            <person name="Tapia R."/>
            <person name="Han C."/>
            <person name="Bruce D."/>
            <person name="Goodwin L."/>
            <person name="Pati A."/>
            <person name="Chen A."/>
            <person name="Palaniappan K."/>
            <person name="Land M."/>
            <person name="Hauser L."/>
            <person name="Chang Y.J."/>
            <person name="Jeffries C.D."/>
            <person name="Detter J.C."/>
            <person name="Rohde M."/>
            <person name="Brambilla E."/>
            <person name="Spring S."/>
            <person name="Goker M."/>
            <person name="Sikorski J."/>
            <person name="Woyke T."/>
            <person name="Bristow J."/>
            <person name="Eisen J.A."/>
            <person name="Markowitz V."/>
            <person name="Hugenholtz P."/>
            <person name="Klenk H.P."/>
            <person name="Kyrpides N.C."/>
        </authorList>
    </citation>
    <scope>NUCLEOTIDE SEQUENCE [LARGE SCALE GENOMIC DNA]</scope>
    <source>
        <strain evidence="10">DSM 11293 / JCM 15392 / SEBR 4228</strain>
    </source>
</reference>
<feature type="signal peptide" evidence="8">
    <location>
        <begin position="1"/>
        <end position="21"/>
    </location>
</feature>
<comment type="subcellular location">
    <subcellularLocation>
        <location evidence="1">Periplasm</location>
    </subcellularLocation>
</comment>
<dbReference type="SUPFAM" id="SSF53850">
    <property type="entry name" value="Periplasmic binding protein-like II"/>
    <property type="match status" value="1"/>
</dbReference>
<keyword evidence="4 8" id="KW-0732">Signal</keyword>
<evidence type="ECO:0000256" key="7">
    <source>
        <dbReference type="ARBA" id="ARBA00023288"/>
    </source>
</evidence>
<evidence type="ECO:0000256" key="6">
    <source>
        <dbReference type="ARBA" id="ARBA00023139"/>
    </source>
</evidence>
<evidence type="ECO:0000256" key="4">
    <source>
        <dbReference type="ARBA" id="ARBA00022729"/>
    </source>
</evidence>
<evidence type="ECO:0000256" key="5">
    <source>
        <dbReference type="ARBA" id="ARBA00023136"/>
    </source>
</evidence>
<evidence type="ECO:0000256" key="1">
    <source>
        <dbReference type="ARBA" id="ARBA00004418"/>
    </source>
</evidence>
<dbReference type="Proteomes" id="UP000002318">
    <property type="component" value="Chromosome"/>
</dbReference>
<evidence type="ECO:0000256" key="8">
    <source>
        <dbReference type="SAM" id="SignalP"/>
    </source>
</evidence>
<dbReference type="InterPro" id="IPR006059">
    <property type="entry name" value="SBP"/>
</dbReference>
<evidence type="ECO:0000256" key="3">
    <source>
        <dbReference type="ARBA" id="ARBA00022475"/>
    </source>
</evidence>
<keyword evidence="6" id="KW-0564">Palmitate</keyword>
<dbReference type="RefSeq" id="WP_013254340.1">
    <property type="nucleotide sequence ID" value="NC_014364.1"/>
</dbReference>
<accession>E1R156</accession>
<name>E1R156_SEDSS</name>
<proteinExistence type="inferred from homology"/>
<dbReference type="PANTHER" id="PTHR43649">
    <property type="entry name" value="ARABINOSE-BINDING PROTEIN-RELATED"/>
    <property type="match status" value="1"/>
</dbReference>
<dbReference type="STRING" id="573413.Spirs_1750"/>
<dbReference type="eggNOG" id="COG1653">
    <property type="taxonomic scope" value="Bacteria"/>
</dbReference>
<gene>
    <name evidence="9" type="ordered locus">Spirs_1750</name>
</gene>
<keyword evidence="10" id="KW-1185">Reference proteome</keyword>